<sequence length="119" mass="13217">MTVTGAGSYALILSGSYHGGISSGIRLPRKDFSGSRSSEDFPTKLSFPKTFFTRRATLLPPPSLALTATLPSSARFDVTWTGLKPVREKSSRIIRVQDWLIKISFERSNFLIRTSEVIH</sequence>
<evidence type="ECO:0000313" key="1">
    <source>
        <dbReference type="EMBL" id="KAL0104512.1"/>
    </source>
</evidence>
<name>A0AAW2ERQ6_9HYME</name>
<gene>
    <name evidence="1" type="ORF">PUN28_017309</name>
</gene>
<organism evidence="1 2">
    <name type="scientific">Cardiocondyla obscurior</name>
    <dbReference type="NCBI Taxonomy" id="286306"/>
    <lineage>
        <taxon>Eukaryota</taxon>
        <taxon>Metazoa</taxon>
        <taxon>Ecdysozoa</taxon>
        <taxon>Arthropoda</taxon>
        <taxon>Hexapoda</taxon>
        <taxon>Insecta</taxon>
        <taxon>Pterygota</taxon>
        <taxon>Neoptera</taxon>
        <taxon>Endopterygota</taxon>
        <taxon>Hymenoptera</taxon>
        <taxon>Apocrita</taxon>
        <taxon>Aculeata</taxon>
        <taxon>Formicoidea</taxon>
        <taxon>Formicidae</taxon>
        <taxon>Myrmicinae</taxon>
        <taxon>Cardiocondyla</taxon>
    </lineage>
</organism>
<reference evidence="1 2" key="1">
    <citation type="submission" date="2023-03" db="EMBL/GenBank/DDBJ databases">
        <title>High recombination rates correlate with genetic variation in Cardiocondyla obscurior ants.</title>
        <authorList>
            <person name="Errbii M."/>
        </authorList>
    </citation>
    <scope>NUCLEOTIDE SEQUENCE [LARGE SCALE GENOMIC DNA]</scope>
    <source>
        <strain evidence="1">Alpha-2009</strain>
        <tissue evidence="1">Whole body</tissue>
    </source>
</reference>
<dbReference type="AlphaFoldDB" id="A0AAW2ERQ6"/>
<proteinExistence type="predicted"/>
<protein>
    <submittedName>
        <fullName evidence="1">Uncharacterized protein</fullName>
    </submittedName>
</protein>
<dbReference type="EMBL" id="JADYXP020000020">
    <property type="protein sequence ID" value="KAL0104512.1"/>
    <property type="molecule type" value="Genomic_DNA"/>
</dbReference>
<accession>A0AAW2ERQ6</accession>
<dbReference type="Proteomes" id="UP001430953">
    <property type="component" value="Unassembled WGS sequence"/>
</dbReference>
<keyword evidence="2" id="KW-1185">Reference proteome</keyword>
<evidence type="ECO:0000313" key="2">
    <source>
        <dbReference type="Proteomes" id="UP001430953"/>
    </source>
</evidence>
<comment type="caution">
    <text evidence="1">The sequence shown here is derived from an EMBL/GenBank/DDBJ whole genome shotgun (WGS) entry which is preliminary data.</text>
</comment>